<dbReference type="PANTHER" id="PTHR30408:SF12">
    <property type="entry name" value="TYPE I RESTRICTION ENZYME MJAVIII SPECIFICITY SUBUNIT"/>
    <property type="match status" value="1"/>
</dbReference>
<feature type="domain" description="Type I restriction modification DNA specificity" evidence="4">
    <location>
        <begin position="219"/>
        <end position="398"/>
    </location>
</feature>
<keyword evidence="3" id="KW-0238">DNA-binding</keyword>
<evidence type="ECO:0000256" key="3">
    <source>
        <dbReference type="ARBA" id="ARBA00023125"/>
    </source>
</evidence>
<gene>
    <name evidence="5" type="ORF">GALL_203840</name>
</gene>
<dbReference type="GO" id="GO:0003677">
    <property type="term" value="F:DNA binding"/>
    <property type="evidence" value="ECO:0007669"/>
    <property type="project" value="UniProtKB-KW"/>
</dbReference>
<dbReference type="InterPro" id="IPR044946">
    <property type="entry name" value="Restrct_endonuc_typeI_TRD_sf"/>
</dbReference>
<evidence type="ECO:0000256" key="2">
    <source>
        <dbReference type="ARBA" id="ARBA00022747"/>
    </source>
</evidence>
<dbReference type="Pfam" id="PF01420">
    <property type="entry name" value="Methylase_S"/>
    <property type="match status" value="2"/>
</dbReference>
<dbReference type="PANTHER" id="PTHR30408">
    <property type="entry name" value="TYPE-1 RESTRICTION ENZYME ECOKI SPECIFICITY PROTEIN"/>
    <property type="match status" value="1"/>
</dbReference>
<dbReference type="SUPFAM" id="SSF116734">
    <property type="entry name" value="DNA methylase specificity domain"/>
    <property type="match status" value="2"/>
</dbReference>
<evidence type="ECO:0000313" key="5">
    <source>
        <dbReference type="EMBL" id="OIQ97625.1"/>
    </source>
</evidence>
<comment type="similarity">
    <text evidence="1">Belongs to the type-I restriction system S methylase family.</text>
</comment>
<dbReference type="AlphaFoldDB" id="A0A1J5RPF6"/>
<comment type="caution">
    <text evidence="5">The sequence shown here is derived from an EMBL/GenBank/DDBJ whole genome shotgun (WGS) entry which is preliminary data.</text>
</comment>
<reference evidence="5" key="1">
    <citation type="submission" date="2016-10" db="EMBL/GenBank/DDBJ databases">
        <title>Sequence of Gallionella enrichment culture.</title>
        <authorList>
            <person name="Poehlein A."/>
            <person name="Muehling M."/>
            <person name="Daniel R."/>
        </authorList>
    </citation>
    <scope>NUCLEOTIDE SEQUENCE</scope>
</reference>
<feature type="domain" description="Type I restriction modification DNA specificity" evidence="4">
    <location>
        <begin position="83"/>
        <end position="184"/>
    </location>
</feature>
<protein>
    <submittedName>
        <fullName evidence="5">EcoKI restriction-modification system protein HsdS</fullName>
    </submittedName>
</protein>
<name>A0A1J5RPF6_9ZZZZ</name>
<proteinExistence type="inferred from homology"/>
<keyword evidence="2" id="KW-0680">Restriction system</keyword>
<dbReference type="EMBL" id="MLJW01000130">
    <property type="protein sequence ID" value="OIQ97625.1"/>
    <property type="molecule type" value="Genomic_DNA"/>
</dbReference>
<dbReference type="Gene3D" id="3.90.220.20">
    <property type="entry name" value="DNA methylase specificity domains"/>
    <property type="match status" value="2"/>
</dbReference>
<sequence>MEVRPGYKQTEVGVIPETWSVDRLEKYWSVTDCKHVTAEFVDNGYPLASIKEVQSKFVELANAKQTTQGFYNLLIEGGRKPRVGDLIISRNATVGEVAQVADWHPLFAMGQDVCLLRKRDQEDSTNFLQAVFRSPVIANQLSDFMVGSTFKRINVQQIKSFTVPMPPTAEQRAIAQSLSDVDALLEGLDRLIAKKRDLKQAAMQQLLTGQTRLPGFSGEWEVKRLGDLFKFSGGYSASRDQLSTEGHCYLHYGDIHGSSKTTIDTKADHQDIPKLDIPLKRVSPDSLLADGDVVFVDASEDDEGTSKHVVVVNKGGLPFISGLHTIVAKARTAELAHEYLRYCFQTTAIRQQFMFYAVGTKVSGISKTNIVKLTLPISSVPEQTAIAAVLSDMDAELSALVARRDKTRDLKQAMMQELLTGRIRLV</sequence>
<dbReference type="GO" id="GO:0009307">
    <property type="term" value="P:DNA restriction-modification system"/>
    <property type="evidence" value="ECO:0007669"/>
    <property type="project" value="UniProtKB-KW"/>
</dbReference>
<dbReference type="InterPro" id="IPR000055">
    <property type="entry name" value="Restrct_endonuc_typeI_TRD"/>
</dbReference>
<dbReference type="InterPro" id="IPR052021">
    <property type="entry name" value="Type-I_RS_S_subunit"/>
</dbReference>
<dbReference type="Gene3D" id="1.10.287.1120">
    <property type="entry name" value="Bipartite methylase S protein"/>
    <property type="match status" value="1"/>
</dbReference>
<organism evidence="5">
    <name type="scientific">mine drainage metagenome</name>
    <dbReference type="NCBI Taxonomy" id="410659"/>
    <lineage>
        <taxon>unclassified sequences</taxon>
        <taxon>metagenomes</taxon>
        <taxon>ecological metagenomes</taxon>
    </lineage>
</organism>
<evidence type="ECO:0000259" key="4">
    <source>
        <dbReference type="Pfam" id="PF01420"/>
    </source>
</evidence>
<evidence type="ECO:0000256" key="1">
    <source>
        <dbReference type="ARBA" id="ARBA00010923"/>
    </source>
</evidence>
<accession>A0A1J5RPF6</accession>